<gene>
    <name evidence="1" type="ORF">PFFCH_03341</name>
</gene>
<dbReference type="Proteomes" id="UP000030656">
    <property type="component" value="Unassembled WGS sequence"/>
</dbReference>
<accession>A0A024VMU1</accession>
<name>A0A024VMU1_PLAFA</name>
<protein>
    <submittedName>
        <fullName evidence="1">Uncharacterized protein</fullName>
    </submittedName>
</protein>
<reference evidence="1 2" key="1">
    <citation type="submission" date="2013-02" db="EMBL/GenBank/DDBJ databases">
        <title>The Genome Annotation of Plasmodium falciparum FCH/4.</title>
        <authorList>
            <consortium name="The Broad Institute Genome Sequencing Platform"/>
            <consortium name="The Broad Institute Genome Sequencing Center for Infectious Disease"/>
            <person name="Neafsey D."/>
            <person name="Hoffman S."/>
            <person name="Volkman S."/>
            <person name="Rosenthal P."/>
            <person name="Walker B."/>
            <person name="Young S.K."/>
            <person name="Zeng Q."/>
            <person name="Gargeya S."/>
            <person name="Fitzgerald M."/>
            <person name="Haas B."/>
            <person name="Abouelleil A."/>
            <person name="Allen A.W."/>
            <person name="Alvarado L."/>
            <person name="Arachchi H.M."/>
            <person name="Berlin A.M."/>
            <person name="Chapman S.B."/>
            <person name="Gainer-Dewar J."/>
            <person name="Goldberg J."/>
            <person name="Griggs A."/>
            <person name="Gujja S."/>
            <person name="Hansen M."/>
            <person name="Howarth C."/>
            <person name="Imamovic A."/>
            <person name="Ireland A."/>
            <person name="Larimer J."/>
            <person name="McCowan C."/>
            <person name="Murphy C."/>
            <person name="Pearson M."/>
            <person name="Poon T.W."/>
            <person name="Priest M."/>
            <person name="Roberts A."/>
            <person name="Saif S."/>
            <person name="Shea T."/>
            <person name="Sisk P."/>
            <person name="Sykes S."/>
            <person name="Wortman J."/>
            <person name="Nusbaum C."/>
            <person name="Birren B."/>
        </authorList>
    </citation>
    <scope>NUCLEOTIDE SEQUENCE [LARGE SCALE GENOMIC DNA]</scope>
    <source>
        <strain evidence="1 2">FCH/4</strain>
    </source>
</reference>
<evidence type="ECO:0000313" key="1">
    <source>
        <dbReference type="EMBL" id="ETW29216.1"/>
    </source>
</evidence>
<dbReference type="EMBL" id="KI927983">
    <property type="protein sequence ID" value="ETW29216.1"/>
    <property type="molecule type" value="Genomic_DNA"/>
</dbReference>
<dbReference type="AlphaFoldDB" id="A0A024VMU1"/>
<reference evidence="1 2" key="2">
    <citation type="submission" date="2013-02" db="EMBL/GenBank/DDBJ databases">
        <title>The Genome Sequence of Plasmodium falciparum FCH/4.</title>
        <authorList>
            <consortium name="The Broad Institute Genome Sequencing Platform"/>
            <consortium name="The Broad Institute Genome Sequencing Center for Infectious Disease"/>
            <person name="Neafsey D."/>
            <person name="Cheeseman I."/>
            <person name="Volkman S."/>
            <person name="Adams J."/>
            <person name="Walker B."/>
            <person name="Young S.K."/>
            <person name="Zeng Q."/>
            <person name="Gargeya S."/>
            <person name="Fitzgerald M."/>
            <person name="Haas B."/>
            <person name="Abouelleil A."/>
            <person name="Alvarado L."/>
            <person name="Arachchi H.M."/>
            <person name="Berlin A.M."/>
            <person name="Chapman S.B."/>
            <person name="Dewar J."/>
            <person name="Goldberg J."/>
            <person name="Griggs A."/>
            <person name="Gujja S."/>
            <person name="Hansen M."/>
            <person name="Howarth C."/>
            <person name="Imamovic A."/>
            <person name="Larimer J."/>
            <person name="McCowan C."/>
            <person name="Murphy C."/>
            <person name="Neiman D."/>
            <person name="Pearson M."/>
            <person name="Priest M."/>
            <person name="Roberts A."/>
            <person name="Saif S."/>
            <person name="Shea T."/>
            <person name="Sisk P."/>
            <person name="Sykes S."/>
            <person name="Wortman J."/>
            <person name="Nusbaum C."/>
            <person name="Birren B."/>
        </authorList>
    </citation>
    <scope>NUCLEOTIDE SEQUENCE [LARGE SCALE GENOMIC DNA]</scope>
    <source>
        <strain evidence="1 2">FCH/4</strain>
    </source>
</reference>
<proteinExistence type="predicted"/>
<evidence type="ECO:0000313" key="2">
    <source>
        <dbReference type="Proteomes" id="UP000030656"/>
    </source>
</evidence>
<sequence length="16" mass="1885">MCDIMLNKFNEALKQS</sequence>
<organism evidence="1 2">
    <name type="scientific">Plasmodium falciparum FCH/4</name>
    <dbReference type="NCBI Taxonomy" id="1036724"/>
    <lineage>
        <taxon>Eukaryota</taxon>
        <taxon>Sar</taxon>
        <taxon>Alveolata</taxon>
        <taxon>Apicomplexa</taxon>
        <taxon>Aconoidasida</taxon>
        <taxon>Haemosporida</taxon>
        <taxon>Plasmodiidae</taxon>
        <taxon>Plasmodium</taxon>
        <taxon>Plasmodium (Laverania)</taxon>
    </lineage>
</organism>